<dbReference type="PANTHER" id="PTHR48073:SF2">
    <property type="entry name" value="O-SUCCINYLBENZOATE SYNTHASE"/>
    <property type="match status" value="1"/>
</dbReference>
<dbReference type="InterPro" id="IPR034603">
    <property type="entry name" value="Dipeptide_epimerase"/>
</dbReference>
<dbReference type="SFLD" id="SFLDG00180">
    <property type="entry name" value="muconate_cycloisomerase"/>
    <property type="match status" value="1"/>
</dbReference>
<keyword evidence="2 5" id="KW-0479">Metal-binding</keyword>
<protein>
    <recommendedName>
        <fullName evidence="5">Dipeptide epimerase</fullName>
        <ecNumber evidence="5">5.1.1.-</ecNumber>
    </recommendedName>
</protein>
<keyword evidence="3 5" id="KW-0460">Magnesium</keyword>
<organism evidence="7 8">
    <name type="scientific">Gloeobacter morelensis MG652769</name>
    <dbReference type="NCBI Taxonomy" id="2781736"/>
    <lineage>
        <taxon>Bacteria</taxon>
        <taxon>Bacillati</taxon>
        <taxon>Cyanobacteriota</taxon>
        <taxon>Cyanophyceae</taxon>
        <taxon>Gloeobacterales</taxon>
        <taxon>Gloeobacteraceae</taxon>
        <taxon>Gloeobacter</taxon>
        <taxon>Gloeobacter morelensis</taxon>
    </lineage>
</organism>
<dbReference type="SUPFAM" id="SSF54826">
    <property type="entry name" value="Enolase N-terminal domain-like"/>
    <property type="match status" value="1"/>
</dbReference>
<evidence type="ECO:0000256" key="5">
    <source>
        <dbReference type="RuleBase" id="RU366006"/>
    </source>
</evidence>
<name>A0ABY3PHA4_9CYAN</name>
<dbReference type="InterPro" id="IPR013341">
    <property type="entry name" value="Mandelate_racemase_N_dom"/>
</dbReference>
<dbReference type="Proteomes" id="UP001054846">
    <property type="component" value="Chromosome"/>
</dbReference>
<evidence type="ECO:0000259" key="6">
    <source>
        <dbReference type="SMART" id="SM00922"/>
    </source>
</evidence>
<sequence>MKIVQATARVEAFGLVRPYTIALRHVGTVENVIVQLQSASGLLGLGAASAAADVTGESEQACREALLGGAIGWLVGEDIRELPKLCRRLGERMAGRPAARAAVDIALHDLLAQHLGVPLVAMLGRVHPGLPTSITIGIKPLDETLAEAREYLGRGFRILKVKTGLDLEGDIERLARLREQVGDAVHLRVDPNQGYSVAEVEQFVRRTAHLFLEFLEQPIPAGDIAALRALPPDIRIRIAADESLLDERDALKLLTPSPACGIFNVKLMKCGGIRPALAIANLAEIGAIELMWGCMDESIVSITAALHAALACPATRYLDLDGSLDLARDVVTGGFVLKDGYLSTREAPGLGVRLLS</sequence>
<dbReference type="PANTHER" id="PTHR48073">
    <property type="entry name" value="O-SUCCINYLBENZOATE SYNTHASE-RELATED"/>
    <property type="match status" value="1"/>
</dbReference>
<proteinExistence type="inferred from homology"/>
<dbReference type="InterPro" id="IPR036849">
    <property type="entry name" value="Enolase-like_C_sf"/>
</dbReference>
<dbReference type="Pfam" id="PF13378">
    <property type="entry name" value="MR_MLE_C"/>
    <property type="match status" value="1"/>
</dbReference>
<dbReference type="Pfam" id="PF02746">
    <property type="entry name" value="MR_MLE_N"/>
    <property type="match status" value="1"/>
</dbReference>
<dbReference type="InterPro" id="IPR029017">
    <property type="entry name" value="Enolase-like_N"/>
</dbReference>
<evidence type="ECO:0000256" key="3">
    <source>
        <dbReference type="ARBA" id="ARBA00022842"/>
    </source>
</evidence>
<dbReference type="CDD" id="cd03319">
    <property type="entry name" value="L-Ala-DL-Glu_epimerase"/>
    <property type="match status" value="1"/>
</dbReference>
<feature type="domain" description="Mandelate racemase/muconate lactonizing enzyme C-terminal" evidence="6">
    <location>
        <begin position="141"/>
        <end position="237"/>
    </location>
</feature>
<evidence type="ECO:0000256" key="4">
    <source>
        <dbReference type="ARBA" id="ARBA00023235"/>
    </source>
</evidence>
<dbReference type="EC" id="5.1.1.-" evidence="5"/>
<evidence type="ECO:0000256" key="2">
    <source>
        <dbReference type="ARBA" id="ARBA00022723"/>
    </source>
</evidence>
<comment type="similarity">
    <text evidence="1 5">Belongs to the mandelate racemase/muconate lactonizing enzyme family.</text>
</comment>
<dbReference type="InterPro" id="IPR029065">
    <property type="entry name" value="Enolase_C-like"/>
</dbReference>
<dbReference type="RefSeq" id="WP_230839991.1">
    <property type="nucleotide sequence ID" value="NZ_CP063845.1"/>
</dbReference>
<comment type="cofactor">
    <cofactor evidence="5">
        <name>Mg(2+)</name>
        <dbReference type="ChEBI" id="CHEBI:18420"/>
    </cofactor>
    <text evidence="5">Binds 1 Mg(2+) ion per subunit.</text>
</comment>
<dbReference type="EMBL" id="CP063845">
    <property type="protein sequence ID" value="UFP92991.1"/>
    <property type="molecule type" value="Genomic_DNA"/>
</dbReference>
<evidence type="ECO:0000256" key="1">
    <source>
        <dbReference type="ARBA" id="ARBA00008031"/>
    </source>
</evidence>
<dbReference type="SFLD" id="SFLDS00001">
    <property type="entry name" value="Enolase"/>
    <property type="match status" value="1"/>
</dbReference>
<reference evidence="7 8" key="1">
    <citation type="journal article" date="2021" name="Genome Biol. Evol.">
        <title>Complete Genome Sequencing of a Novel Gloeobacter Species from a Waterfall Cave in Mexico.</title>
        <authorList>
            <person name="Saw J.H."/>
            <person name="Cardona T."/>
            <person name="Montejano G."/>
        </authorList>
    </citation>
    <scope>NUCLEOTIDE SEQUENCE [LARGE SCALE GENOMIC DNA]</scope>
    <source>
        <strain evidence="7">MG652769</strain>
    </source>
</reference>
<keyword evidence="8" id="KW-1185">Reference proteome</keyword>
<keyword evidence="4 5" id="KW-0413">Isomerase</keyword>
<evidence type="ECO:0000313" key="7">
    <source>
        <dbReference type="EMBL" id="UFP92991.1"/>
    </source>
</evidence>
<evidence type="ECO:0000313" key="8">
    <source>
        <dbReference type="Proteomes" id="UP001054846"/>
    </source>
</evidence>
<dbReference type="InterPro" id="IPR013342">
    <property type="entry name" value="Mandelate_racemase_C"/>
</dbReference>
<dbReference type="Gene3D" id="3.30.390.10">
    <property type="entry name" value="Enolase-like, N-terminal domain"/>
    <property type="match status" value="1"/>
</dbReference>
<dbReference type="Gene3D" id="3.20.20.120">
    <property type="entry name" value="Enolase-like C-terminal domain"/>
    <property type="match status" value="1"/>
</dbReference>
<dbReference type="SUPFAM" id="SSF51604">
    <property type="entry name" value="Enolase C-terminal domain-like"/>
    <property type="match status" value="1"/>
</dbReference>
<dbReference type="SMART" id="SM00922">
    <property type="entry name" value="MR_MLE"/>
    <property type="match status" value="1"/>
</dbReference>
<accession>A0ABY3PHA4</accession>
<gene>
    <name evidence="7" type="ORF">ISF26_14340</name>
</gene>